<protein>
    <submittedName>
        <fullName evidence="8">B3 domain-containing protein At4g03160</fullName>
    </submittedName>
</protein>
<dbReference type="RefSeq" id="XP_018474017.2">
    <property type="nucleotide sequence ID" value="XM_018618515.2"/>
</dbReference>
<dbReference type="RefSeq" id="XP_056861780.1">
    <property type="nucleotide sequence ID" value="XM_057005800.1"/>
</dbReference>
<sequence>MVTANLVSEEDVAALTLVEYSKDPRKIFKEVTRSLTPEEEKEAEHEVVLALIQLSQTHPIQRSKRVKADKSQPEEMEVADQAMKPKKRQPMKKDDSEETLTLLLNWNKTKLAKPPFLDDLVGDVCSEPIRKQLMGSDVKEDQRRLVLGKAQVEKMVQHVMGKSKKVGTKGLEVSVYGPDGKVGKMKFKMWGVNTPVLMGIGWKDFVNEYDLRKHCDFVTIWMFRHRNSDEICFAIDKTRHHSITRQLRKRISEAVFKNTK</sequence>
<evidence type="ECO:0000256" key="1">
    <source>
        <dbReference type="ARBA" id="ARBA00004123"/>
    </source>
</evidence>
<dbReference type="KEGG" id="rsz:130509640"/>
<feature type="region of interest" description="Disordered" evidence="6">
    <location>
        <begin position="60"/>
        <end position="96"/>
    </location>
</feature>
<comment type="subcellular location">
    <subcellularLocation>
        <location evidence="1">Nucleus</location>
    </subcellularLocation>
</comment>
<dbReference type="GO" id="GO:0003677">
    <property type="term" value="F:DNA binding"/>
    <property type="evidence" value="ECO:0007669"/>
    <property type="project" value="UniProtKB-KW"/>
</dbReference>
<dbReference type="Gene3D" id="2.40.330.10">
    <property type="entry name" value="DNA-binding pseudobarrel domain"/>
    <property type="match status" value="1"/>
</dbReference>
<dbReference type="InterPro" id="IPR005508">
    <property type="entry name" value="At2g31720-like"/>
</dbReference>
<organism evidence="7 8">
    <name type="scientific">Raphanus sativus</name>
    <name type="common">Radish</name>
    <name type="synonym">Raphanus raphanistrum var. sativus</name>
    <dbReference type="NCBI Taxonomy" id="3726"/>
    <lineage>
        <taxon>Eukaryota</taxon>
        <taxon>Viridiplantae</taxon>
        <taxon>Streptophyta</taxon>
        <taxon>Embryophyta</taxon>
        <taxon>Tracheophyta</taxon>
        <taxon>Spermatophyta</taxon>
        <taxon>Magnoliopsida</taxon>
        <taxon>eudicotyledons</taxon>
        <taxon>Gunneridae</taxon>
        <taxon>Pentapetalae</taxon>
        <taxon>rosids</taxon>
        <taxon>malvids</taxon>
        <taxon>Brassicales</taxon>
        <taxon>Brassicaceae</taxon>
        <taxon>Brassiceae</taxon>
        <taxon>Raphanus</taxon>
    </lineage>
</organism>
<dbReference type="Proteomes" id="UP000504610">
    <property type="component" value="Chromosome 3"/>
</dbReference>
<dbReference type="GeneID" id="130509640"/>
<dbReference type="OrthoDB" id="1072886at2759"/>
<accession>A0A9W3DDA8</accession>
<keyword evidence="3" id="KW-0238">DNA-binding</keyword>
<evidence type="ECO:0000256" key="3">
    <source>
        <dbReference type="ARBA" id="ARBA00023125"/>
    </source>
</evidence>
<dbReference type="PANTHER" id="PTHR31541:SF28">
    <property type="entry name" value="TF-B3 DOMAIN-CONTAINING PROTEIN"/>
    <property type="match status" value="1"/>
</dbReference>
<evidence type="ECO:0000313" key="7">
    <source>
        <dbReference type="Proteomes" id="UP000504610"/>
    </source>
</evidence>
<dbReference type="PANTHER" id="PTHR31541">
    <property type="entry name" value="B3 DOMAIN PLANT PROTEIN-RELATED"/>
    <property type="match status" value="1"/>
</dbReference>
<dbReference type="SUPFAM" id="SSF101936">
    <property type="entry name" value="DNA-binding pseudobarrel domain"/>
    <property type="match status" value="1"/>
</dbReference>
<evidence type="ECO:0000256" key="5">
    <source>
        <dbReference type="ARBA" id="ARBA00023242"/>
    </source>
</evidence>
<keyword evidence="5" id="KW-0539">Nucleus</keyword>
<dbReference type="KEGG" id="rsz:108845279"/>
<keyword evidence="7" id="KW-1185">Reference proteome</keyword>
<keyword evidence="4" id="KW-0804">Transcription</keyword>
<evidence type="ECO:0000256" key="4">
    <source>
        <dbReference type="ARBA" id="ARBA00023163"/>
    </source>
</evidence>
<evidence type="ECO:0000313" key="8">
    <source>
        <dbReference type="RefSeq" id="XP_056861780.1"/>
    </source>
</evidence>
<reference evidence="8" key="2">
    <citation type="submission" date="2025-08" db="UniProtKB">
        <authorList>
            <consortium name="RefSeq"/>
        </authorList>
    </citation>
    <scope>IDENTIFICATION</scope>
    <source>
        <tissue evidence="8">Leaf</tissue>
    </source>
</reference>
<name>A0A9W3DDA8_RAPSA</name>
<dbReference type="AlphaFoldDB" id="A0A9W3DDA8"/>
<evidence type="ECO:0000256" key="2">
    <source>
        <dbReference type="ARBA" id="ARBA00023015"/>
    </source>
</evidence>
<dbReference type="CDD" id="cd10017">
    <property type="entry name" value="B3_DNA"/>
    <property type="match status" value="1"/>
</dbReference>
<dbReference type="InterPro" id="IPR015300">
    <property type="entry name" value="DNA-bd_pseudobarrel_sf"/>
</dbReference>
<reference evidence="7" key="1">
    <citation type="journal article" date="2019" name="Database">
        <title>The radish genome database (RadishGD): an integrated information resource for radish genomics.</title>
        <authorList>
            <person name="Yu H.J."/>
            <person name="Baek S."/>
            <person name="Lee Y.J."/>
            <person name="Cho A."/>
            <person name="Mun J.H."/>
        </authorList>
    </citation>
    <scope>NUCLEOTIDE SEQUENCE [LARGE SCALE GENOMIC DNA]</scope>
    <source>
        <strain evidence="7">cv. WK10039</strain>
    </source>
</reference>
<dbReference type="InterPro" id="IPR003340">
    <property type="entry name" value="B3_DNA-bd"/>
</dbReference>
<evidence type="ECO:0000256" key="6">
    <source>
        <dbReference type="SAM" id="MobiDB-lite"/>
    </source>
</evidence>
<keyword evidence="2" id="KW-0805">Transcription regulation</keyword>
<gene>
    <name evidence="8" type="primary">LOC130509640</name>
</gene>
<proteinExistence type="predicted"/>
<dbReference type="GO" id="GO:0005634">
    <property type="term" value="C:nucleus"/>
    <property type="evidence" value="ECO:0007669"/>
    <property type="project" value="UniProtKB-SubCell"/>
</dbReference>